<accession>A0AAD6VJH6</accession>
<proteinExistence type="predicted"/>
<protein>
    <submittedName>
        <fullName evidence="2">Uncharacterized protein</fullName>
    </submittedName>
</protein>
<dbReference type="Proteomes" id="UP001219525">
    <property type="component" value="Unassembled WGS sequence"/>
</dbReference>
<gene>
    <name evidence="2" type="ORF">GGX14DRAFT_566524</name>
</gene>
<organism evidence="2 3">
    <name type="scientific">Mycena pura</name>
    <dbReference type="NCBI Taxonomy" id="153505"/>
    <lineage>
        <taxon>Eukaryota</taxon>
        <taxon>Fungi</taxon>
        <taxon>Dikarya</taxon>
        <taxon>Basidiomycota</taxon>
        <taxon>Agaricomycotina</taxon>
        <taxon>Agaricomycetes</taxon>
        <taxon>Agaricomycetidae</taxon>
        <taxon>Agaricales</taxon>
        <taxon>Marasmiineae</taxon>
        <taxon>Mycenaceae</taxon>
        <taxon>Mycena</taxon>
    </lineage>
</organism>
<dbReference type="AlphaFoldDB" id="A0AAD6VJH6"/>
<keyword evidence="3" id="KW-1185">Reference proteome</keyword>
<evidence type="ECO:0000256" key="1">
    <source>
        <dbReference type="SAM" id="MobiDB-lite"/>
    </source>
</evidence>
<reference evidence="2" key="1">
    <citation type="submission" date="2023-03" db="EMBL/GenBank/DDBJ databases">
        <title>Massive genome expansion in bonnet fungi (Mycena s.s.) driven by repeated elements and novel gene families across ecological guilds.</title>
        <authorList>
            <consortium name="Lawrence Berkeley National Laboratory"/>
            <person name="Harder C.B."/>
            <person name="Miyauchi S."/>
            <person name="Viragh M."/>
            <person name="Kuo A."/>
            <person name="Thoen E."/>
            <person name="Andreopoulos B."/>
            <person name="Lu D."/>
            <person name="Skrede I."/>
            <person name="Drula E."/>
            <person name="Henrissat B."/>
            <person name="Morin E."/>
            <person name="Kohler A."/>
            <person name="Barry K."/>
            <person name="LaButti K."/>
            <person name="Morin E."/>
            <person name="Salamov A."/>
            <person name="Lipzen A."/>
            <person name="Mereny Z."/>
            <person name="Hegedus B."/>
            <person name="Baldrian P."/>
            <person name="Stursova M."/>
            <person name="Weitz H."/>
            <person name="Taylor A."/>
            <person name="Grigoriev I.V."/>
            <person name="Nagy L.G."/>
            <person name="Martin F."/>
            <person name="Kauserud H."/>
        </authorList>
    </citation>
    <scope>NUCLEOTIDE SEQUENCE</scope>
    <source>
        <strain evidence="2">9144</strain>
    </source>
</reference>
<evidence type="ECO:0000313" key="2">
    <source>
        <dbReference type="EMBL" id="KAJ7208824.1"/>
    </source>
</evidence>
<comment type="caution">
    <text evidence="2">The sequence shown here is derived from an EMBL/GenBank/DDBJ whole genome shotgun (WGS) entry which is preliminary data.</text>
</comment>
<sequence>MPAADLNDLARLTSPTPPIHSAAHCSIARRRSFRRRRPTASAAPPLSHRRVATRRCFPQRCPVAMPLVPWPRRRRRDLPVVYCCCCPHPCRRLSTRCRTRDQSAALGRTYGRILIHAMPVGELEEKHGLAAGKACTAGDGVAGSRGTRALITRMATNEHPRRCNSDGPTPATLTARPCSARSTPGLIHDACNGASRATCPSRLLHSVDPQHTPTSDAARLLPASRVARHSRSPPADTSRKT</sequence>
<name>A0AAD6VJH6_9AGAR</name>
<feature type="region of interest" description="Disordered" evidence="1">
    <location>
        <begin position="204"/>
        <end position="241"/>
    </location>
</feature>
<dbReference type="EMBL" id="JARJCW010000032">
    <property type="protein sequence ID" value="KAJ7208824.1"/>
    <property type="molecule type" value="Genomic_DNA"/>
</dbReference>
<feature type="region of interest" description="Disordered" evidence="1">
    <location>
        <begin position="159"/>
        <end position="179"/>
    </location>
</feature>
<evidence type="ECO:0000313" key="3">
    <source>
        <dbReference type="Proteomes" id="UP001219525"/>
    </source>
</evidence>